<feature type="domain" description="Peptidase M1 alanyl aminopeptidase Ig-like fold" evidence="10">
    <location>
        <begin position="525"/>
        <end position="599"/>
    </location>
</feature>
<protein>
    <recommendedName>
        <fullName evidence="15">Peptidase M1 leukotriene A4 hydrolase/aminopeptidase C-terminal domain-containing protein</fullName>
    </recommendedName>
</protein>
<reference evidence="14" key="1">
    <citation type="journal article" date="2017" name="Front. Plant Sci.">
        <title>Climate Clever Clovers: New Paradigm to Reduce the Environmental Footprint of Ruminants by Breeding Low Methanogenic Forages Utilizing Haplotype Variation.</title>
        <authorList>
            <person name="Kaur P."/>
            <person name="Appels R."/>
            <person name="Bayer P.E."/>
            <person name="Keeble-Gagnere G."/>
            <person name="Wang J."/>
            <person name="Hirakawa H."/>
            <person name="Shirasawa K."/>
            <person name="Vercoe P."/>
            <person name="Stefanova K."/>
            <person name="Durmic Z."/>
            <person name="Nichols P."/>
            <person name="Revell C."/>
            <person name="Isobe S.N."/>
            <person name="Edwards D."/>
            <person name="Erskine W."/>
        </authorList>
    </citation>
    <scope>NUCLEOTIDE SEQUENCE [LARGE SCALE GENOMIC DNA]</scope>
    <source>
        <strain evidence="14">cv. Daliak</strain>
    </source>
</reference>
<name>A0A2Z6LMS0_TRISU</name>
<dbReference type="SUPFAM" id="SSF55486">
    <property type="entry name" value="Metalloproteases ('zincins'), catalytic domain"/>
    <property type="match status" value="1"/>
</dbReference>
<feature type="domain" description="Aminopeptidase N-like N-terminal" evidence="12">
    <location>
        <begin position="105"/>
        <end position="279"/>
    </location>
</feature>
<dbReference type="InterPro" id="IPR045357">
    <property type="entry name" value="Aminopeptidase_N-like_N"/>
</dbReference>
<dbReference type="PANTHER" id="PTHR46322:SF1">
    <property type="entry name" value="PUROMYCIN-SENSITIVE AMINOPEPTIDASE"/>
    <property type="match status" value="1"/>
</dbReference>
<feature type="domain" description="Peptidase M1 membrane alanine aminopeptidase" evidence="9">
    <location>
        <begin position="320"/>
        <end position="517"/>
    </location>
</feature>
<accession>A0A2Z6LMS0</accession>
<dbReference type="Gene3D" id="3.30.2010.30">
    <property type="match status" value="1"/>
</dbReference>
<keyword evidence="8" id="KW-0482">Metalloprotease</keyword>
<dbReference type="InterPro" id="IPR037144">
    <property type="entry name" value="Peptidase_M1_pepN_C_sf"/>
</dbReference>
<dbReference type="PANTHER" id="PTHR46322">
    <property type="entry name" value="PUROMYCIN-SENSITIVE AMINOPEPTIDASE"/>
    <property type="match status" value="1"/>
</dbReference>
<evidence type="ECO:0000313" key="14">
    <source>
        <dbReference type="Proteomes" id="UP000242715"/>
    </source>
</evidence>
<dbReference type="InterPro" id="IPR001930">
    <property type="entry name" value="Peptidase_M1"/>
</dbReference>
<evidence type="ECO:0000259" key="11">
    <source>
        <dbReference type="Pfam" id="PF17432"/>
    </source>
</evidence>
<feature type="domain" description="Peptidase M1 alanyl aminopeptidase C-terminal" evidence="11">
    <location>
        <begin position="607"/>
        <end position="858"/>
    </location>
</feature>
<dbReference type="Gene3D" id="1.25.50.10">
    <property type="entry name" value="Peptidase M1, alanyl aminopeptidase, C-terminal domain"/>
    <property type="match status" value="1"/>
</dbReference>
<dbReference type="GO" id="GO:0004177">
    <property type="term" value="F:aminopeptidase activity"/>
    <property type="evidence" value="ECO:0007669"/>
    <property type="project" value="UniProtKB-KW"/>
</dbReference>
<keyword evidence="14" id="KW-1185">Reference proteome</keyword>
<evidence type="ECO:0000256" key="5">
    <source>
        <dbReference type="ARBA" id="ARBA00022723"/>
    </source>
</evidence>
<dbReference type="NCBIfam" id="TIGR02414">
    <property type="entry name" value="pepN_proteo"/>
    <property type="match status" value="1"/>
</dbReference>
<dbReference type="Proteomes" id="UP000242715">
    <property type="component" value="Unassembled WGS sequence"/>
</dbReference>
<dbReference type="CDD" id="cd09600">
    <property type="entry name" value="M1_APN"/>
    <property type="match status" value="1"/>
</dbReference>
<dbReference type="AlphaFoldDB" id="A0A2Z6LMS0"/>
<evidence type="ECO:0000256" key="7">
    <source>
        <dbReference type="ARBA" id="ARBA00022833"/>
    </source>
</evidence>
<evidence type="ECO:0000256" key="6">
    <source>
        <dbReference type="ARBA" id="ARBA00022801"/>
    </source>
</evidence>
<dbReference type="SUPFAM" id="SSF63737">
    <property type="entry name" value="Leukotriene A4 hydrolase N-terminal domain"/>
    <property type="match status" value="1"/>
</dbReference>
<dbReference type="Pfam" id="PF17432">
    <property type="entry name" value="DUF3458_C"/>
    <property type="match status" value="1"/>
</dbReference>
<gene>
    <name evidence="13" type="ORF">TSUD_76730</name>
</gene>
<dbReference type="GO" id="GO:0008270">
    <property type="term" value="F:zinc ion binding"/>
    <property type="evidence" value="ECO:0007669"/>
    <property type="project" value="InterPro"/>
</dbReference>
<dbReference type="GO" id="GO:0008237">
    <property type="term" value="F:metallopeptidase activity"/>
    <property type="evidence" value="ECO:0007669"/>
    <property type="project" value="UniProtKB-KW"/>
</dbReference>
<keyword evidence="4" id="KW-0645">Protease</keyword>
<evidence type="ECO:0008006" key="15">
    <source>
        <dbReference type="Google" id="ProtNLM"/>
    </source>
</evidence>
<evidence type="ECO:0000256" key="2">
    <source>
        <dbReference type="ARBA" id="ARBA00010136"/>
    </source>
</evidence>
<dbReference type="Pfam" id="PF11940">
    <property type="entry name" value="DUF3458"/>
    <property type="match status" value="1"/>
</dbReference>
<evidence type="ECO:0000256" key="4">
    <source>
        <dbReference type="ARBA" id="ARBA00022670"/>
    </source>
</evidence>
<dbReference type="GO" id="GO:0009507">
    <property type="term" value="C:chloroplast"/>
    <property type="evidence" value="ECO:0007669"/>
    <property type="project" value="TreeGrafter"/>
</dbReference>
<dbReference type="InterPro" id="IPR014782">
    <property type="entry name" value="Peptidase_M1_dom"/>
</dbReference>
<dbReference type="InterPro" id="IPR035414">
    <property type="entry name" value="Peptidase_M1_pepN_Ig-like"/>
</dbReference>
<dbReference type="Pfam" id="PF17900">
    <property type="entry name" value="Peptidase_M1_N"/>
    <property type="match status" value="1"/>
</dbReference>
<dbReference type="FunFam" id="3.30.2010.30:FF:000002">
    <property type="entry name" value="Putative aminopeptidase N"/>
    <property type="match status" value="1"/>
</dbReference>
<evidence type="ECO:0000259" key="12">
    <source>
        <dbReference type="Pfam" id="PF17900"/>
    </source>
</evidence>
<dbReference type="FunFam" id="2.60.40.1730:FF:000005">
    <property type="entry name" value="Aminopeptidase N"/>
    <property type="match status" value="1"/>
</dbReference>
<dbReference type="InterPro" id="IPR027268">
    <property type="entry name" value="Peptidase_M4/M1_CTD_sf"/>
</dbReference>
<comment type="cofactor">
    <cofactor evidence="1">
        <name>Zn(2+)</name>
        <dbReference type="ChEBI" id="CHEBI:29105"/>
    </cofactor>
</comment>
<dbReference type="PRINTS" id="PR00756">
    <property type="entry name" value="ALADIPTASE"/>
</dbReference>
<dbReference type="InterPro" id="IPR012779">
    <property type="entry name" value="Peptidase_M1_pepN"/>
</dbReference>
<sequence length="859" mass="96247">MARLVLPSKTLAFSRKSLLSLISPAPLQISCSVNCFRKTSSVRYRHFLASEVVLRKNCSPFYSSVPKVRKASRKLICSVATEPKQAEESKMAQPREIFLKDYQKPDYYFETVDLKFSLGEEKTIVSSKIAVFPRVEGSSPPLILDGQDMTLVSVQINGKALKEEDYHLDARHLTIQSPPSGKYDLEIVTEILPQKNTSLEGLYKSSGNFCTQCEAEGFRKITYYQDRPDIMAKYTVRIEADKSLYPVLLSNGNLAGQGDLEGGKHYAVWEDPFKKPCYLFALVAGQLESRDDTFTTRSGRKVSLRIWTPADDVPKTAHAMYSLKAAMKWDEDVFGLEYDLDLFNIVAVPDFNMGAMENKSLNIFNSKLVLASPETASDADYAAILGVIGHEYFHNWTGNRVTCRDWFQLSLKEGLTVFRDQEFSSDMGSRTVERIGDVSKLRNYQFPQDAGPMAHPVRPHSYIKGAEVVRMYKTLLGSQGFRKGMDLYFKRHDGQAVTCEDFFAAMRDANNADFANFLLWYSQAGTPIVKVNTSYNAEGHTFTLKISQEIPPTPGQSVKEPMFIPIAVGLLDSTGKDIPLSSIYHDGALQSVSSNDQSVSTTVLRVTKEFVAKAITLPGEGEIMDLMKVADPDAVHTVRSFIRKQLASELRSEFLSTVENNRNSGEYVFDHSNMARRALKNIALAYLASLEEQEFTNLALQEYKTATNMTEQFAALASVAQNPGKTRDDVLADFYHKWQNDYLVVNKWFALQAVSDIPGNVENVRKLLNHPAFDLRNPNKVYSLIGGFCGSPVNFHAKDGSGYEFLGDIVASRMVSAFSRWKRYDDTRQKLAKAQLEKIMSTNGLSENVFEIASKSLAA</sequence>
<dbReference type="Gene3D" id="2.60.40.1730">
    <property type="entry name" value="tricorn interacting facor f3 domain"/>
    <property type="match status" value="1"/>
</dbReference>
<evidence type="ECO:0000259" key="9">
    <source>
        <dbReference type="Pfam" id="PF01433"/>
    </source>
</evidence>
<dbReference type="EMBL" id="DF973198">
    <property type="protein sequence ID" value="GAU19429.1"/>
    <property type="molecule type" value="Genomic_DNA"/>
</dbReference>
<keyword evidence="7" id="KW-0862">Zinc</keyword>
<keyword evidence="5" id="KW-0479">Metal-binding</keyword>
<dbReference type="Pfam" id="PF01433">
    <property type="entry name" value="Peptidase_M1"/>
    <property type="match status" value="1"/>
</dbReference>
<dbReference type="OrthoDB" id="10031169at2759"/>
<keyword evidence="6" id="KW-0378">Hydrolase</keyword>
<organism evidence="13 14">
    <name type="scientific">Trifolium subterraneum</name>
    <name type="common">Subterranean clover</name>
    <dbReference type="NCBI Taxonomy" id="3900"/>
    <lineage>
        <taxon>Eukaryota</taxon>
        <taxon>Viridiplantae</taxon>
        <taxon>Streptophyta</taxon>
        <taxon>Embryophyta</taxon>
        <taxon>Tracheophyta</taxon>
        <taxon>Spermatophyta</taxon>
        <taxon>Magnoliopsida</taxon>
        <taxon>eudicotyledons</taxon>
        <taxon>Gunneridae</taxon>
        <taxon>Pentapetalae</taxon>
        <taxon>rosids</taxon>
        <taxon>fabids</taxon>
        <taxon>Fabales</taxon>
        <taxon>Fabaceae</taxon>
        <taxon>Papilionoideae</taxon>
        <taxon>50 kb inversion clade</taxon>
        <taxon>NPAAA clade</taxon>
        <taxon>Hologalegina</taxon>
        <taxon>IRL clade</taxon>
        <taxon>Trifolieae</taxon>
        <taxon>Trifolium</taxon>
    </lineage>
</organism>
<evidence type="ECO:0000256" key="1">
    <source>
        <dbReference type="ARBA" id="ARBA00001947"/>
    </source>
</evidence>
<evidence type="ECO:0000256" key="8">
    <source>
        <dbReference type="ARBA" id="ARBA00023049"/>
    </source>
</evidence>
<dbReference type="GO" id="GO:0006508">
    <property type="term" value="P:proteolysis"/>
    <property type="evidence" value="ECO:0007669"/>
    <property type="project" value="UniProtKB-KW"/>
</dbReference>
<comment type="similarity">
    <text evidence="2">Belongs to the peptidase M1 family.</text>
</comment>
<keyword evidence="3" id="KW-0031">Aminopeptidase</keyword>
<dbReference type="InterPro" id="IPR042097">
    <property type="entry name" value="Aminopeptidase_N-like_N_sf"/>
</dbReference>
<proteinExistence type="inferred from homology"/>
<dbReference type="Gene3D" id="1.10.390.10">
    <property type="entry name" value="Neutral Protease Domain 2"/>
    <property type="match status" value="1"/>
</dbReference>
<dbReference type="InterPro" id="IPR024601">
    <property type="entry name" value="Peptidase_M1_pepN_C"/>
</dbReference>
<evidence type="ECO:0000256" key="3">
    <source>
        <dbReference type="ARBA" id="ARBA00022438"/>
    </source>
</evidence>
<evidence type="ECO:0000313" key="13">
    <source>
        <dbReference type="EMBL" id="GAU19429.1"/>
    </source>
</evidence>
<evidence type="ECO:0000259" key="10">
    <source>
        <dbReference type="Pfam" id="PF11940"/>
    </source>
</evidence>